<dbReference type="Pfam" id="PF04397">
    <property type="entry name" value="LytTR"/>
    <property type="match status" value="1"/>
</dbReference>
<dbReference type="PROSITE" id="PS50930">
    <property type="entry name" value="HTH_LYTTR"/>
    <property type="match status" value="1"/>
</dbReference>
<dbReference type="PANTHER" id="PTHR37299">
    <property type="entry name" value="TRANSCRIPTIONAL REGULATOR-RELATED"/>
    <property type="match status" value="1"/>
</dbReference>
<dbReference type="Gene3D" id="2.40.50.1020">
    <property type="entry name" value="LytTr DNA-binding domain"/>
    <property type="match status" value="1"/>
</dbReference>
<reference evidence="2 3" key="1">
    <citation type="journal article" date="2014" name="Genome Announc.">
        <title>Draft Genome Sequence of Cytophaga fermentans JCM 21142T, a Facultative Anaerobe Isolated from Marine Mud.</title>
        <authorList>
            <person name="Starns D."/>
            <person name="Oshima K."/>
            <person name="Suda W."/>
            <person name="Iino T."/>
            <person name="Yuki M."/>
            <person name="Inoue J."/>
            <person name="Kitamura K."/>
            <person name="Iida T."/>
            <person name="Darby A."/>
            <person name="Hattori M."/>
            <person name="Ohkuma M."/>
        </authorList>
    </citation>
    <scope>NUCLEOTIDE SEQUENCE [LARGE SCALE GENOMIC DNA]</scope>
    <source>
        <strain evidence="2 3">JCM 21142</strain>
    </source>
</reference>
<evidence type="ECO:0000313" key="3">
    <source>
        <dbReference type="Proteomes" id="UP000019402"/>
    </source>
</evidence>
<evidence type="ECO:0000313" key="2">
    <source>
        <dbReference type="EMBL" id="GAF05542.1"/>
    </source>
</evidence>
<dbReference type="RefSeq" id="WP_081735968.1">
    <property type="nucleotide sequence ID" value="NZ_BAMD01000094.1"/>
</dbReference>
<dbReference type="InterPro" id="IPR007492">
    <property type="entry name" value="LytTR_DNA-bd_dom"/>
</dbReference>
<dbReference type="STRING" id="869213.GCA_000517085_02093"/>
<accession>W7YAX0</accession>
<keyword evidence="3" id="KW-1185">Reference proteome</keyword>
<dbReference type="AlphaFoldDB" id="W7YAX0"/>
<dbReference type="GO" id="GO:0000156">
    <property type="term" value="F:phosphorelay response regulator activity"/>
    <property type="evidence" value="ECO:0007669"/>
    <property type="project" value="InterPro"/>
</dbReference>
<dbReference type="PANTHER" id="PTHR37299:SF1">
    <property type="entry name" value="STAGE 0 SPORULATION PROTEIN A HOMOLOG"/>
    <property type="match status" value="1"/>
</dbReference>
<dbReference type="GO" id="GO:0003677">
    <property type="term" value="F:DNA binding"/>
    <property type="evidence" value="ECO:0007669"/>
    <property type="project" value="InterPro"/>
</dbReference>
<dbReference type="SMART" id="SM00850">
    <property type="entry name" value="LytTR"/>
    <property type="match status" value="1"/>
</dbReference>
<evidence type="ECO:0000259" key="1">
    <source>
        <dbReference type="PROSITE" id="PS50930"/>
    </source>
</evidence>
<organism evidence="2 3">
    <name type="scientific">Saccharicrinis fermentans DSM 9555 = JCM 21142</name>
    <dbReference type="NCBI Taxonomy" id="869213"/>
    <lineage>
        <taxon>Bacteria</taxon>
        <taxon>Pseudomonadati</taxon>
        <taxon>Bacteroidota</taxon>
        <taxon>Bacteroidia</taxon>
        <taxon>Marinilabiliales</taxon>
        <taxon>Marinilabiliaceae</taxon>
        <taxon>Saccharicrinis</taxon>
    </lineage>
</organism>
<dbReference type="Proteomes" id="UP000019402">
    <property type="component" value="Unassembled WGS sequence"/>
</dbReference>
<comment type="caution">
    <text evidence="2">The sequence shown here is derived from an EMBL/GenBank/DDBJ whole genome shotgun (WGS) entry which is preliminary data.</text>
</comment>
<protein>
    <submittedName>
        <fullName evidence="2">Response regulator of the LytR/AlgR family protein</fullName>
    </submittedName>
</protein>
<dbReference type="EMBL" id="BAMD01000094">
    <property type="protein sequence ID" value="GAF05542.1"/>
    <property type="molecule type" value="Genomic_DNA"/>
</dbReference>
<name>W7YAX0_9BACT</name>
<sequence>MRIIHMNDLSSATVPLMHPMLYENKRRYRLRLLVNKGNSFIIVPIQEVAYFHISGDILYAVGFNNSEYHIDSNMKTLVDELDPAMFFRINRQYTVNIDSIERFEPYFNGKLVVKTIPRSDKKMIVSKIKAKSFKEWIDR</sequence>
<proteinExistence type="predicted"/>
<dbReference type="eggNOG" id="COG3279">
    <property type="taxonomic scope" value="Bacteria"/>
</dbReference>
<gene>
    <name evidence="2" type="ORF">JCM21142_104281</name>
</gene>
<dbReference type="InterPro" id="IPR046947">
    <property type="entry name" value="LytR-like"/>
</dbReference>
<dbReference type="OrthoDB" id="9787344at2"/>
<feature type="domain" description="HTH LytTR-type" evidence="1">
    <location>
        <begin position="32"/>
        <end position="139"/>
    </location>
</feature>